<dbReference type="EMBL" id="JARZHI010000070">
    <property type="protein sequence ID" value="MDI1435970.1"/>
    <property type="molecule type" value="Genomic_DNA"/>
</dbReference>
<organism evidence="3 4">
    <name type="scientific">Polyangium sorediatum</name>
    <dbReference type="NCBI Taxonomy" id="889274"/>
    <lineage>
        <taxon>Bacteria</taxon>
        <taxon>Pseudomonadati</taxon>
        <taxon>Myxococcota</taxon>
        <taxon>Polyangia</taxon>
        <taxon>Polyangiales</taxon>
        <taxon>Polyangiaceae</taxon>
        <taxon>Polyangium</taxon>
    </lineage>
</organism>
<keyword evidence="4" id="KW-1185">Reference proteome</keyword>
<accession>A0ABT6P5S1</accession>
<feature type="transmembrane region" description="Helical" evidence="1">
    <location>
        <begin position="170"/>
        <end position="188"/>
    </location>
</feature>
<name>A0ABT6P5S1_9BACT</name>
<feature type="chain" id="PRO_5047138000" evidence="2">
    <location>
        <begin position="23"/>
        <end position="189"/>
    </location>
</feature>
<proteinExistence type="predicted"/>
<feature type="signal peptide" evidence="2">
    <location>
        <begin position="1"/>
        <end position="22"/>
    </location>
</feature>
<dbReference type="Proteomes" id="UP001160301">
    <property type="component" value="Unassembled WGS sequence"/>
</dbReference>
<feature type="transmembrane region" description="Helical" evidence="1">
    <location>
        <begin position="96"/>
        <end position="114"/>
    </location>
</feature>
<evidence type="ECO:0000256" key="2">
    <source>
        <dbReference type="SAM" id="SignalP"/>
    </source>
</evidence>
<gene>
    <name evidence="3" type="ORF">QHF89_41075</name>
</gene>
<dbReference type="RefSeq" id="WP_284721596.1">
    <property type="nucleotide sequence ID" value="NZ_JARZHI010000070.1"/>
</dbReference>
<comment type="caution">
    <text evidence="3">The sequence shown here is derived from an EMBL/GenBank/DDBJ whole genome shotgun (WGS) entry which is preliminary data.</text>
</comment>
<keyword evidence="1" id="KW-1133">Transmembrane helix</keyword>
<keyword evidence="1" id="KW-0472">Membrane</keyword>
<sequence length="189" mass="19757">MPRRALGIHVFALLLAPAIARAEPPSSAITPVPLPVPKGPDPAAAAALAAREAHLETQTRAMTVLTSWALASLATGAALWATGGDDYTRSIGIQNVAWGAVDGVIAGFGYHGLAKQRGLDKPISYWQAEDRRMRTIFLVNAGLDVLYVTAGALMVGFGKNDWVRGAGAGIALQGSFLFTFDMAMGLGAR</sequence>
<protein>
    <submittedName>
        <fullName evidence="3">Uncharacterized protein</fullName>
    </submittedName>
</protein>
<evidence type="ECO:0000256" key="1">
    <source>
        <dbReference type="SAM" id="Phobius"/>
    </source>
</evidence>
<dbReference type="InterPro" id="IPR054261">
    <property type="entry name" value="DUF6992"/>
</dbReference>
<dbReference type="Pfam" id="PF22503">
    <property type="entry name" value="DUF6992"/>
    <property type="match status" value="1"/>
</dbReference>
<evidence type="ECO:0000313" key="4">
    <source>
        <dbReference type="Proteomes" id="UP001160301"/>
    </source>
</evidence>
<feature type="transmembrane region" description="Helical" evidence="1">
    <location>
        <begin position="135"/>
        <end position="158"/>
    </location>
</feature>
<reference evidence="3 4" key="1">
    <citation type="submission" date="2023-04" db="EMBL/GenBank/DDBJ databases">
        <title>The genome sequence of Polyangium sorediatum DSM14670.</title>
        <authorList>
            <person name="Zhang X."/>
        </authorList>
    </citation>
    <scope>NUCLEOTIDE SEQUENCE [LARGE SCALE GENOMIC DNA]</scope>
    <source>
        <strain evidence="3 4">DSM 14670</strain>
    </source>
</reference>
<evidence type="ECO:0000313" key="3">
    <source>
        <dbReference type="EMBL" id="MDI1435970.1"/>
    </source>
</evidence>
<keyword evidence="2" id="KW-0732">Signal</keyword>
<keyword evidence="1" id="KW-0812">Transmembrane</keyword>